<protein>
    <submittedName>
        <fullName evidence="1">Uncharacterized protein</fullName>
    </submittedName>
</protein>
<reference evidence="1" key="1">
    <citation type="submission" date="2021-05" db="EMBL/GenBank/DDBJ databases">
        <authorList>
            <person name="Pan Q."/>
            <person name="Jouanno E."/>
            <person name="Zahm M."/>
            <person name="Klopp C."/>
            <person name="Cabau C."/>
            <person name="Louis A."/>
            <person name="Berthelot C."/>
            <person name="Parey E."/>
            <person name="Roest Crollius H."/>
            <person name="Montfort J."/>
            <person name="Robinson-Rechavi M."/>
            <person name="Bouchez O."/>
            <person name="Lampietro C."/>
            <person name="Lopez Roques C."/>
            <person name="Donnadieu C."/>
            <person name="Postlethwait J."/>
            <person name="Bobe J."/>
            <person name="Dillon D."/>
            <person name="Chandos A."/>
            <person name="von Hippel F."/>
            <person name="Guiguen Y."/>
        </authorList>
    </citation>
    <scope>NUCLEOTIDE SEQUENCE</scope>
    <source>
        <strain evidence="1">YG-Jan2019</strain>
    </source>
</reference>
<dbReference type="EMBL" id="CM055728">
    <property type="protein sequence ID" value="KAJ8017357.1"/>
    <property type="molecule type" value="Genomic_DNA"/>
</dbReference>
<keyword evidence="2" id="KW-1185">Reference proteome</keyword>
<sequence>MFLYIVPCIFFLSLCSADDEAPVPSLTVQSGWLEVFPLETVVLSCDIQDKSSAWLYSWSRNGQILSEKGATLSISSPTQSHSGTYKCSTTLTSRPASTKHSNTHTLHVYPNSPIASLLQSPGFEVMYVGEGVSFSCNVFQSSGWQYMWFKDAQITDLTKTGYSQTSYTIKSASLKDSGTYSCRATRGNPPFNSQYSQTIKMEVREAPVPSLTVQTGWLEVFPLETVVLSCDIQDESSAWLYSWSRNGQILSEKGATLSISSPTQSSSGTYKCSTTLTSRPASTKHSNTHTLHVYPNSPIASLLQSPGFEVMYVGEGVSFSCNVSQSSGWQYMWFKDAQITDLTKTGYSQTSYTIKSASLKDSGTYSCRATRGNPPFNSQYSQTIKMEVREAPVPSLTVQTGWLEVFPLETVVLSCDIQDESSAWLYSWSRNGQILSEKGATLSISSPTQSNSGTYKCSTTLTSRPASTKHSNTHTLHVYPNSPIASLLQSPGFEVMYVGEGVSFSCNVFQSSGWQYMWFKDSQITDLTKTGYSQTSYTIKSASLKDSGTYSCRATRGNPPFNSQYSQTIKMEVRANSPIASLLQSPGFEVMYVGEGVSFSCNVSQSSGWQYMWFKDSQITDLTKTGYSQTSYTIKSASLKDSGTYSCRATRGNPPFNSQYSQTIKMEVRANSPIASLLQSPGFEVMYVGEGVSFSCNVSQSSGWQYMWFKDSQITDLTKTGYSQTSYTIKSASLKDSGTYSCRATRGNPPFNSQYSQTIKMEVREAPVPSLTVQSGWLEVFPLENVVLSCDIQDESSAWLYSWSRNGQILSEKGATLSISSPTQSSSGTYKCSTTLTSRPASTKHSNTHTLHVYPNSPIASLLQSPRFEVMYVGEGVSFSCNVSQSSGWQYMWFKDSQITDLTKTGYSQTSYTIKSASLKDSGTYSCRATRGNPPFNSQYSQTIKMEVRVRPLAEITLETGWDKVFSTDDLALKCDVLGNHANLTWNYTWYREEEKIIQDPAESQERYIVTLINDPTQSAYSCEGTRMERPSYSTRSETFKTRNLVLKRKVLLSISGCLFFGIVLVFFGCIFLRFTRKPEEQSKTPERNLFLSIDQLKSHTPSPLEEYVTELDICIHNKDTDDDAVGRDICELSPLPISHQDDPAILSELPVEERTGGMVSFSS</sequence>
<name>A0ACC2HN14_DALPE</name>
<evidence type="ECO:0000313" key="2">
    <source>
        <dbReference type="Proteomes" id="UP001157502"/>
    </source>
</evidence>
<evidence type="ECO:0000313" key="1">
    <source>
        <dbReference type="EMBL" id="KAJ8017357.1"/>
    </source>
</evidence>
<gene>
    <name evidence="1" type="ORF">DPEC_G00017020</name>
</gene>
<proteinExistence type="predicted"/>
<dbReference type="Proteomes" id="UP001157502">
    <property type="component" value="Chromosome 1"/>
</dbReference>
<comment type="caution">
    <text evidence="1">The sequence shown here is derived from an EMBL/GenBank/DDBJ whole genome shotgun (WGS) entry which is preliminary data.</text>
</comment>
<accession>A0ACC2HN14</accession>
<organism evidence="1 2">
    <name type="scientific">Dallia pectoralis</name>
    <name type="common">Alaska blackfish</name>
    <dbReference type="NCBI Taxonomy" id="75939"/>
    <lineage>
        <taxon>Eukaryota</taxon>
        <taxon>Metazoa</taxon>
        <taxon>Chordata</taxon>
        <taxon>Craniata</taxon>
        <taxon>Vertebrata</taxon>
        <taxon>Euteleostomi</taxon>
        <taxon>Actinopterygii</taxon>
        <taxon>Neopterygii</taxon>
        <taxon>Teleostei</taxon>
        <taxon>Protacanthopterygii</taxon>
        <taxon>Esociformes</taxon>
        <taxon>Umbridae</taxon>
        <taxon>Dallia</taxon>
    </lineage>
</organism>